<evidence type="ECO:0000313" key="3">
    <source>
        <dbReference type="Proteomes" id="UP000242645"/>
    </source>
</evidence>
<proteinExistence type="predicted"/>
<sequence>MNRARNLCWWALFIPAAIVLQAFVPGLDVLVAGLLILLQERDYKNMFWLLPLFISLQEGMGTRFFGGTVVWYAMVIVLFKLGQWLFEVKSFIFVFLLSACLAAPCYAIDWLMAPLQNLTFNIQETLDKSLVQALFLQVVWRVLSMTRQWLRTDDDAEK</sequence>
<keyword evidence="1" id="KW-0812">Transmembrane</keyword>
<reference evidence="2 3" key="1">
    <citation type="journal article" date="2017" name="ISME J.">
        <title>Genome of 'Ca. Desulfovibrio trichonymphae', an H2-oxidizing bacterium in a tripartite symbiotic system within a protist cell in the termite gut.</title>
        <authorList>
            <person name="Kuwahara H."/>
            <person name="Yuki M."/>
            <person name="Izawa K."/>
            <person name="Ohkuma M."/>
            <person name="Hongoh Y."/>
        </authorList>
    </citation>
    <scope>NUCLEOTIDE SEQUENCE [LARGE SCALE GENOMIC DNA]</scope>
    <source>
        <strain evidence="2 3">Rs-N31</strain>
    </source>
</reference>
<keyword evidence="1" id="KW-0472">Membrane</keyword>
<dbReference type="Proteomes" id="UP000242645">
    <property type="component" value="Chromosome"/>
</dbReference>
<keyword evidence="1" id="KW-1133">Transmembrane helix</keyword>
<dbReference type="AlphaFoldDB" id="A0A1J1DQN4"/>
<evidence type="ECO:0000256" key="1">
    <source>
        <dbReference type="SAM" id="Phobius"/>
    </source>
</evidence>
<organism evidence="2 3">
    <name type="scientific">Candidatus Desulfovibrio trichonymphae</name>
    <dbReference type="NCBI Taxonomy" id="1725232"/>
    <lineage>
        <taxon>Bacteria</taxon>
        <taxon>Pseudomonadati</taxon>
        <taxon>Thermodesulfobacteriota</taxon>
        <taxon>Desulfovibrionia</taxon>
        <taxon>Desulfovibrionales</taxon>
        <taxon>Desulfovibrionaceae</taxon>
        <taxon>Desulfovibrio</taxon>
    </lineage>
</organism>
<feature type="transmembrane region" description="Helical" evidence="1">
    <location>
        <begin position="91"/>
        <end position="113"/>
    </location>
</feature>
<dbReference type="RefSeq" id="WP_096399660.1">
    <property type="nucleotide sequence ID" value="NZ_AP017368.1"/>
</dbReference>
<dbReference type="OrthoDB" id="5470719at2"/>
<feature type="transmembrane region" description="Helical" evidence="1">
    <location>
        <begin position="7"/>
        <end position="39"/>
    </location>
</feature>
<gene>
    <name evidence="2" type="ORF">RSDT_0631</name>
</gene>
<dbReference type="EMBL" id="AP017368">
    <property type="protein sequence ID" value="BAV92143.1"/>
    <property type="molecule type" value="Genomic_DNA"/>
</dbReference>
<feature type="transmembrane region" description="Helical" evidence="1">
    <location>
        <begin position="59"/>
        <end position="79"/>
    </location>
</feature>
<accession>A0A1J1DQN4</accession>
<keyword evidence="3" id="KW-1185">Reference proteome</keyword>
<name>A0A1J1DQN4_9BACT</name>
<protein>
    <recommendedName>
        <fullName evidence="4">Rod shape-determining protein MreD</fullName>
    </recommendedName>
</protein>
<dbReference type="KEGG" id="dtr:RSDT_0631"/>
<evidence type="ECO:0008006" key="4">
    <source>
        <dbReference type="Google" id="ProtNLM"/>
    </source>
</evidence>
<evidence type="ECO:0000313" key="2">
    <source>
        <dbReference type="EMBL" id="BAV92143.1"/>
    </source>
</evidence>